<comment type="function">
    <text evidence="8">Methylates the carboxyl group of the C-terminal leucine residue of protein phosphatase 2A catalytic subunits to form alpha-leucine ester residues.</text>
</comment>
<dbReference type="GO" id="GO:0032259">
    <property type="term" value="P:methylation"/>
    <property type="evidence" value="ECO:0007669"/>
    <property type="project" value="UniProtKB-KW"/>
</dbReference>
<evidence type="ECO:0000256" key="5">
    <source>
        <dbReference type="ARBA" id="ARBA00022603"/>
    </source>
</evidence>
<feature type="binding site" evidence="9">
    <location>
        <begin position="185"/>
        <end position="186"/>
    </location>
    <ligand>
        <name>S-adenosyl-L-methionine</name>
        <dbReference type="ChEBI" id="CHEBI:59789"/>
    </ligand>
</feature>
<evidence type="ECO:0000256" key="2">
    <source>
        <dbReference type="ARBA" id="ARBA00010703"/>
    </source>
</evidence>
<dbReference type="GO" id="GO:0018423">
    <property type="term" value="F:protein C-terminal leucine carboxyl O-methyltransferase activity"/>
    <property type="evidence" value="ECO:0007669"/>
    <property type="project" value="UniProtKB-EC"/>
</dbReference>
<dbReference type="PANTHER" id="PTHR13600:SF21">
    <property type="entry name" value="LEUCINE CARBOXYL METHYLTRANSFERASE 1"/>
    <property type="match status" value="1"/>
</dbReference>
<evidence type="ECO:0000313" key="12">
    <source>
        <dbReference type="Proteomes" id="UP000287144"/>
    </source>
</evidence>
<comment type="similarity">
    <text evidence="2 8">Belongs to the methyltransferase superfamily. LCMT family.</text>
</comment>
<comment type="caution">
    <text evidence="11">The sequence shown here is derived from an EMBL/GenBank/DDBJ whole genome shotgun (WGS) entry which is preliminary data.</text>
</comment>
<sequence>MSAPDIPNLLSSLRSSRGGGRGRGRGRGGHHGPSSVTHDATIQGTDTDASVSRLSAVDLGYLDDPYAQFFVQSVDGPPARRLPIINRGTYTRTISLDTLVDSFLNDEDGSSSKQIVSLGAGTDTRPFSAICIKVTAWSVVASRKLRTVQAAPPLRNILTNISNNTKSTWSSQPASGGEYYCHGQDLRNLVPRRVPNQDEESSSQQKEQPETTLPGLRSDIPTLLLSECCLCYLSAAQASDALSFFSSQIPSLATIIYEPTHPDDAFGKMMVSNLAARRIQMPTLDKYPTPEAQRTRMRDAGFETVHHMTIENIWETWVSPEEKQRVDFLEGLDEVEEWKLLAAHYIVVWASKGTGFGSWESVGGGA</sequence>
<dbReference type="STRING" id="1325735.A0A428TG35"/>
<dbReference type="Gene3D" id="3.40.50.150">
    <property type="entry name" value="Vaccinia Virus protein VP39"/>
    <property type="match status" value="1"/>
</dbReference>
<keyword evidence="5 8" id="KW-0489">Methyltransferase</keyword>
<evidence type="ECO:0000256" key="1">
    <source>
        <dbReference type="ARBA" id="ARBA00000724"/>
    </source>
</evidence>
<evidence type="ECO:0000256" key="10">
    <source>
        <dbReference type="SAM" id="MobiDB-lite"/>
    </source>
</evidence>
<reference evidence="11 12" key="1">
    <citation type="submission" date="2017-06" db="EMBL/GenBank/DDBJ databases">
        <title>Comparative genomic analysis of Ambrosia Fusariam Clade fungi.</title>
        <authorList>
            <person name="Stajich J.E."/>
            <person name="Carrillo J."/>
            <person name="Kijimoto T."/>
            <person name="Eskalen A."/>
            <person name="O'Donnell K."/>
            <person name="Kasson M."/>
        </authorList>
    </citation>
    <scope>NUCLEOTIDE SEQUENCE [LARGE SCALE GENOMIC DNA]</scope>
    <source>
        <strain evidence="11 12">NRRL62579</strain>
    </source>
</reference>
<dbReference type="Proteomes" id="UP000287144">
    <property type="component" value="Unassembled WGS sequence"/>
</dbReference>
<accession>A0A428TG35</accession>
<feature type="binding site" evidence="9">
    <location>
        <position position="227"/>
    </location>
    <ligand>
        <name>S-adenosyl-L-methionine</name>
        <dbReference type="ChEBI" id="CHEBI:59789"/>
    </ligand>
</feature>
<evidence type="ECO:0000256" key="8">
    <source>
        <dbReference type="PIRNR" id="PIRNR016305"/>
    </source>
</evidence>
<dbReference type="InterPro" id="IPR016651">
    <property type="entry name" value="LCMT1"/>
</dbReference>
<keyword evidence="7 8" id="KW-0949">S-adenosyl-L-methionine</keyword>
<dbReference type="InterPro" id="IPR007213">
    <property type="entry name" value="Ppm1/Ppm2/Tcmp"/>
</dbReference>
<feature type="region of interest" description="Disordered" evidence="10">
    <location>
        <begin position="195"/>
        <end position="215"/>
    </location>
</feature>
<name>A0A428TG35_9HYPO</name>
<dbReference type="SUPFAM" id="SSF53335">
    <property type="entry name" value="S-adenosyl-L-methionine-dependent methyltransferases"/>
    <property type="match status" value="1"/>
</dbReference>
<comment type="catalytic activity">
    <reaction evidence="1 8">
        <text>[phosphatase 2A protein]-C-terminal L-leucine + S-adenosyl-L-methionine = [phosphatase 2A protein]-C-terminal L-leucine methyl ester + S-adenosyl-L-homocysteine</text>
        <dbReference type="Rhea" id="RHEA:48544"/>
        <dbReference type="Rhea" id="RHEA-COMP:12134"/>
        <dbReference type="Rhea" id="RHEA-COMP:12135"/>
        <dbReference type="ChEBI" id="CHEBI:57856"/>
        <dbReference type="ChEBI" id="CHEBI:59789"/>
        <dbReference type="ChEBI" id="CHEBI:90516"/>
        <dbReference type="ChEBI" id="CHEBI:90517"/>
        <dbReference type="EC" id="2.1.1.233"/>
    </reaction>
</comment>
<proteinExistence type="inferred from homology"/>
<evidence type="ECO:0000256" key="3">
    <source>
        <dbReference type="ARBA" id="ARBA00012834"/>
    </source>
</evidence>
<feature type="binding site" evidence="9">
    <location>
        <position position="92"/>
    </location>
    <ligand>
        <name>S-adenosyl-L-methionine</name>
        <dbReference type="ChEBI" id="CHEBI:59789"/>
    </ligand>
</feature>
<evidence type="ECO:0000313" key="11">
    <source>
        <dbReference type="EMBL" id="RSM00992.1"/>
    </source>
</evidence>
<dbReference type="EC" id="2.1.1.233" evidence="3 8"/>
<evidence type="ECO:0000256" key="9">
    <source>
        <dbReference type="PIRSR" id="PIRSR016305-1"/>
    </source>
</evidence>
<keyword evidence="6 8" id="KW-0808">Transferase</keyword>
<evidence type="ECO:0000256" key="7">
    <source>
        <dbReference type="ARBA" id="ARBA00022691"/>
    </source>
</evidence>
<dbReference type="PANTHER" id="PTHR13600">
    <property type="entry name" value="LEUCINE CARBOXYL METHYLTRANSFERASE"/>
    <property type="match status" value="1"/>
</dbReference>
<feature type="binding site" evidence="9">
    <location>
        <position position="119"/>
    </location>
    <ligand>
        <name>S-adenosyl-L-methionine</name>
        <dbReference type="ChEBI" id="CHEBI:59789"/>
    </ligand>
</feature>
<evidence type="ECO:0000256" key="4">
    <source>
        <dbReference type="ARBA" id="ARBA00017497"/>
    </source>
</evidence>
<feature type="compositionally biased region" description="Basic residues" evidence="10">
    <location>
        <begin position="20"/>
        <end position="30"/>
    </location>
</feature>
<dbReference type="EMBL" id="NKCK01000088">
    <property type="protein sequence ID" value="RSM00992.1"/>
    <property type="molecule type" value="Genomic_DNA"/>
</dbReference>
<evidence type="ECO:0000256" key="6">
    <source>
        <dbReference type="ARBA" id="ARBA00022679"/>
    </source>
</evidence>
<keyword evidence="12" id="KW-1185">Reference proteome</keyword>
<protein>
    <recommendedName>
        <fullName evidence="4 8">Leucine carboxyl methyltransferase 1</fullName>
        <ecNumber evidence="3 8">2.1.1.233</ecNumber>
    </recommendedName>
</protein>
<dbReference type="AlphaFoldDB" id="A0A428TG35"/>
<feature type="region of interest" description="Disordered" evidence="10">
    <location>
        <begin position="1"/>
        <end position="43"/>
    </location>
</feature>
<dbReference type="InterPro" id="IPR029063">
    <property type="entry name" value="SAM-dependent_MTases_sf"/>
</dbReference>
<organism evidence="11 12">
    <name type="scientific">Fusarium oligoseptatum</name>
    <dbReference type="NCBI Taxonomy" id="2604345"/>
    <lineage>
        <taxon>Eukaryota</taxon>
        <taxon>Fungi</taxon>
        <taxon>Dikarya</taxon>
        <taxon>Ascomycota</taxon>
        <taxon>Pezizomycotina</taxon>
        <taxon>Sordariomycetes</taxon>
        <taxon>Hypocreomycetidae</taxon>
        <taxon>Hypocreales</taxon>
        <taxon>Nectriaceae</taxon>
        <taxon>Fusarium</taxon>
        <taxon>Fusarium solani species complex</taxon>
    </lineage>
</organism>
<dbReference type="Pfam" id="PF04072">
    <property type="entry name" value="LCM"/>
    <property type="match status" value="1"/>
</dbReference>
<dbReference type="PIRSF" id="PIRSF016305">
    <property type="entry name" value="LCM_mtfrase"/>
    <property type="match status" value="1"/>
</dbReference>
<gene>
    <name evidence="11" type="ORF">CEP52_008790</name>
</gene>